<dbReference type="STRING" id="1789004.FEMY_05400"/>
<evidence type="ECO:0000313" key="2">
    <source>
        <dbReference type="Proteomes" id="UP000075653"/>
    </source>
</evidence>
<gene>
    <name evidence="1" type="ORF">FEMY_05400</name>
</gene>
<reference evidence="1 2" key="1">
    <citation type="submission" date="2016-01" db="EMBL/GenBank/DDBJ databases">
        <title>Genome sequence of the acidophilic iron oxidising Ferrovum strain Z-31.</title>
        <authorList>
            <person name="Poehlein A."/>
            <person name="Ullrich S.R."/>
            <person name="Schloemann M."/>
            <person name="Muehling M."/>
            <person name="Daniel R."/>
        </authorList>
    </citation>
    <scope>NUCLEOTIDE SEQUENCE [LARGE SCALE GENOMIC DNA]</scope>
    <source>
        <strain evidence="1 2">Z-31</strain>
    </source>
</reference>
<proteinExistence type="predicted"/>
<dbReference type="PATRIC" id="fig|1789004.3.peg.540"/>
<dbReference type="AlphaFoldDB" id="A0A149W041"/>
<sequence>MSDTDRQISWRQGDALTDEAAKALNLQHPENSGGTVVVVISHDCDLTAVADKEPVSEVIVGQRIDRLGGDSYGKTARRLHIEYQTAGGPVALELMATAKRPISKPVLFATDPRQDMWLDGRGVAILQRWLAARYYRAAFPEAFEDRLRAANIPGKRTFLKKLESILVGGGDHIRALLFDLDEGKDVEREAPEDLYQLGIMVLYDSLRDEPTAAAAATKAAEDLEELFDEAFHLPDVGWQNICLKYCDPVSDSAITVAEREILKQWRLEHMSLQDDQPQPMITP</sequence>
<keyword evidence="2" id="KW-1185">Reference proteome</keyword>
<accession>A0A149W041</accession>
<dbReference type="Proteomes" id="UP000075653">
    <property type="component" value="Unassembled WGS sequence"/>
</dbReference>
<dbReference type="RefSeq" id="WP_062187525.1">
    <property type="nucleotide sequence ID" value="NZ_LRRD01000008.1"/>
</dbReference>
<organism evidence="1 2">
    <name type="scientific">Ferrovum myxofaciens</name>
    <dbReference type="NCBI Taxonomy" id="416213"/>
    <lineage>
        <taxon>Bacteria</taxon>
        <taxon>Pseudomonadati</taxon>
        <taxon>Pseudomonadota</taxon>
        <taxon>Betaproteobacteria</taxon>
        <taxon>Ferrovales</taxon>
        <taxon>Ferrovaceae</taxon>
        <taxon>Ferrovum</taxon>
    </lineage>
</organism>
<protein>
    <submittedName>
        <fullName evidence="1">Uncharacterized protein</fullName>
    </submittedName>
</protein>
<comment type="caution">
    <text evidence="1">The sequence shown here is derived from an EMBL/GenBank/DDBJ whole genome shotgun (WGS) entry which is preliminary data.</text>
</comment>
<evidence type="ECO:0000313" key="1">
    <source>
        <dbReference type="EMBL" id="KXW58859.1"/>
    </source>
</evidence>
<name>A0A149W041_9PROT</name>
<dbReference type="EMBL" id="LRRD01000008">
    <property type="protein sequence ID" value="KXW58859.1"/>
    <property type="molecule type" value="Genomic_DNA"/>
</dbReference>